<keyword evidence="2" id="KW-1185">Reference proteome</keyword>
<dbReference type="EMBL" id="AE017125">
    <property type="protein sequence ID" value="AAP77810.1"/>
    <property type="molecule type" value="Genomic_DNA"/>
</dbReference>
<dbReference type="AlphaFoldDB" id="Q7VGV7"/>
<proteinExistence type="predicted"/>
<evidence type="ECO:0000313" key="2">
    <source>
        <dbReference type="Proteomes" id="UP000002495"/>
    </source>
</evidence>
<dbReference type="KEGG" id="hhe:HH_1213"/>
<accession>Q7VGV7</accession>
<name>Q7VGV7_HELHP</name>
<dbReference type="Proteomes" id="UP000002495">
    <property type="component" value="Chromosome"/>
</dbReference>
<gene>
    <name evidence="1" type="ordered locus">HH_1213</name>
</gene>
<protein>
    <submittedName>
        <fullName evidence="1">Uncharacterized protein</fullName>
    </submittedName>
</protein>
<evidence type="ECO:0000313" key="1">
    <source>
        <dbReference type="EMBL" id="AAP77810.1"/>
    </source>
</evidence>
<sequence length="47" mass="5321">MQNGKKIVNLISRRHLWNLDIGHLFGEVGLEMLMMIALKARGSISKT</sequence>
<organism evidence="1 2">
    <name type="scientific">Helicobacter hepaticus (strain ATCC 51449 / 3B1)</name>
    <dbReference type="NCBI Taxonomy" id="235279"/>
    <lineage>
        <taxon>Bacteria</taxon>
        <taxon>Pseudomonadati</taxon>
        <taxon>Campylobacterota</taxon>
        <taxon>Epsilonproteobacteria</taxon>
        <taxon>Campylobacterales</taxon>
        <taxon>Helicobacteraceae</taxon>
        <taxon>Helicobacter</taxon>
    </lineage>
</organism>
<reference evidence="1 2" key="1">
    <citation type="journal article" date="2003" name="Proc. Natl. Acad. Sci. U.S.A.">
        <title>The complete genome sequence of the carcinogenic bacterium Helicobacter hepaticus.</title>
        <authorList>
            <person name="Suerbaum S."/>
            <person name="Josenhans C."/>
            <person name="Sterzenbach T."/>
            <person name="Drescher B."/>
            <person name="Brandt P."/>
            <person name="Bell M."/>
            <person name="Droege M."/>
            <person name="Fartmann B."/>
            <person name="Fischer H.-P."/>
            <person name="Ge Z."/>
            <person name="Hoerster A."/>
            <person name="Holland R."/>
            <person name="Klein K."/>
            <person name="Koenig J."/>
            <person name="Macko L."/>
            <person name="Mendz G.L."/>
            <person name="Nyakatura G."/>
            <person name="Schauer D.B."/>
            <person name="Shen Z."/>
            <person name="Weber J."/>
            <person name="Frosch M."/>
            <person name="Fox J.G."/>
        </authorList>
    </citation>
    <scope>NUCLEOTIDE SEQUENCE [LARGE SCALE GENOMIC DNA]</scope>
    <source>
        <strain evidence="2">ATCC 51449 / 3B1</strain>
    </source>
</reference>
<dbReference type="HOGENOM" id="CLU_3168819_0_0_7"/>